<dbReference type="AlphaFoldDB" id="A0A814JIA6"/>
<name>A0A814JIA6_ADIRI</name>
<evidence type="ECO:0000259" key="1">
    <source>
        <dbReference type="Pfam" id="PF05368"/>
    </source>
</evidence>
<accession>A0A814JIA6</accession>
<dbReference type="Proteomes" id="UP000663828">
    <property type="component" value="Unassembled WGS sequence"/>
</dbReference>
<dbReference type="EMBL" id="CAJNOJ010000073">
    <property type="protein sequence ID" value="CAF1036229.1"/>
    <property type="molecule type" value="Genomic_DNA"/>
</dbReference>
<reference evidence="3" key="1">
    <citation type="submission" date="2021-02" db="EMBL/GenBank/DDBJ databases">
        <authorList>
            <person name="Nowell W R."/>
        </authorList>
    </citation>
    <scope>NUCLEOTIDE SEQUENCE</scope>
</reference>
<proteinExistence type="predicted"/>
<dbReference type="SUPFAM" id="SSF51735">
    <property type="entry name" value="NAD(P)-binding Rossmann-fold domains"/>
    <property type="match status" value="1"/>
</dbReference>
<dbReference type="Gene3D" id="3.40.50.720">
    <property type="entry name" value="NAD(P)-binding Rossmann-like Domain"/>
    <property type="match status" value="1"/>
</dbReference>
<dbReference type="Pfam" id="PF05368">
    <property type="entry name" value="NmrA"/>
    <property type="match status" value="1"/>
</dbReference>
<protein>
    <recommendedName>
        <fullName evidence="1">NmrA-like domain-containing protein</fullName>
    </recommendedName>
</protein>
<dbReference type="Gene3D" id="3.90.25.10">
    <property type="entry name" value="UDP-galactose 4-epimerase, domain 1"/>
    <property type="match status" value="1"/>
</dbReference>
<keyword evidence="4" id="KW-1185">Reference proteome</keyword>
<dbReference type="PANTHER" id="PTHR43162:SF1">
    <property type="entry name" value="PRESTALK A DIFFERENTIATION PROTEIN A"/>
    <property type="match status" value="1"/>
</dbReference>
<evidence type="ECO:0000313" key="4">
    <source>
        <dbReference type="Proteomes" id="UP000663828"/>
    </source>
</evidence>
<evidence type="ECO:0000313" key="3">
    <source>
        <dbReference type="EMBL" id="CAF1036229.1"/>
    </source>
</evidence>
<comment type="caution">
    <text evidence="3">The sequence shown here is derived from an EMBL/GenBank/DDBJ whole genome shotgun (WGS) entry which is preliminary data.</text>
</comment>
<dbReference type="PANTHER" id="PTHR43162">
    <property type="match status" value="1"/>
</dbReference>
<dbReference type="InterPro" id="IPR036291">
    <property type="entry name" value="NAD(P)-bd_dom_sf"/>
</dbReference>
<organism evidence="3 5">
    <name type="scientific">Adineta ricciae</name>
    <name type="common">Rotifer</name>
    <dbReference type="NCBI Taxonomy" id="249248"/>
    <lineage>
        <taxon>Eukaryota</taxon>
        <taxon>Metazoa</taxon>
        <taxon>Spiralia</taxon>
        <taxon>Gnathifera</taxon>
        <taxon>Rotifera</taxon>
        <taxon>Eurotatoria</taxon>
        <taxon>Bdelloidea</taxon>
        <taxon>Adinetida</taxon>
        <taxon>Adinetidae</taxon>
        <taxon>Adineta</taxon>
    </lineage>
</organism>
<gene>
    <name evidence="3" type="ORF">EDS130_LOCUS16675</name>
    <name evidence="2" type="ORF">XAT740_LOCUS12731</name>
</gene>
<dbReference type="InterPro" id="IPR008030">
    <property type="entry name" value="NmrA-like"/>
</dbReference>
<dbReference type="Proteomes" id="UP000663852">
    <property type="component" value="Unassembled WGS sequence"/>
</dbReference>
<dbReference type="EMBL" id="CAJNOR010000724">
    <property type="protein sequence ID" value="CAF0991702.1"/>
    <property type="molecule type" value="Genomic_DNA"/>
</dbReference>
<feature type="domain" description="NmrA-like" evidence="1">
    <location>
        <begin position="5"/>
        <end position="271"/>
    </location>
</feature>
<dbReference type="OrthoDB" id="300709at2759"/>
<evidence type="ECO:0000313" key="2">
    <source>
        <dbReference type="EMBL" id="CAF0991702.1"/>
    </source>
</evidence>
<dbReference type="InterPro" id="IPR051604">
    <property type="entry name" value="Ergot_Alk_Oxidoreductase"/>
</dbReference>
<sequence>MSASKERVFVTGATGNIGGDIVRGLIEKGINTTAFVRDENKAKDLFKDECSTGRLKFVVGDYSSVDAFTKAIQGHTRLFLLFAAVHSKPTDMSEVKETFAKIAFEQGVRQIVDLSSAFVSSYGRKGIIGYMHTAAEEKLWKLADENPAQRSLVVLRPGTFMSNHFMSDVHQIKRANKLVSCGAPSSVVTWIDTRDIADCAVAVLSEPVDKHDRNIYELGTEALSNEQRAAIFTKVLGRPITYEQQSYEDLYKFLTGMGLPHSIVYNFTMVASKNICDTTTPEIALITGRPLRTLEQWIKDNVKAFQ</sequence>
<evidence type="ECO:0000313" key="5">
    <source>
        <dbReference type="Proteomes" id="UP000663852"/>
    </source>
</evidence>